<evidence type="ECO:0000313" key="3">
    <source>
        <dbReference type="EMBL" id="CBL87293.1"/>
    </source>
</evidence>
<feature type="chain" id="PRO_5003318416" description="PorZ N-terminal beta-propeller domain-containing protein" evidence="1">
    <location>
        <begin position="21"/>
        <end position="749"/>
    </location>
</feature>
<dbReference type="SUPFAM" id="SSF63829">
    <property type="entry name" value="Calcium-dependent phosphotriesterase"/>
    <property type="match status" value="2"/>
</dbReference>
<reference evidence="3" key="1">
    <citation type="submission" date="2010-05" db="EMBL/GenBank/DDBJ databases">
        <authorList>
            <person name="Genoscope - CEA"/>
        </authorList>
    </citation>
    <scope>NUCLEOTIDE SEQUENCE</scope>
</reference>
<feature type="signal peptide" evidence="1">
    <location>
        <begin position="1"/>
        <end position="20"/>
    </location>
</feature>
<reference evidence="3" key="2">
    <citation type="journal article" date="2012" name="Environ. Microbiol.">
        <title>Genomic content of uncultured Bacteroidetes from contrasting oceanic provinces in the North Atlantic Ocean.</title>
        <authorList>
            <person name="Gomez-Pereira P.R."/>
            <person name="Schuler M."/>
            <person name="Fuchs B.M."/>
            <person name="Bennke C."/>
            <person name="Teeling H."/>
            <person name="Waldmann J."/>
            <person name="Richter M."/>
            <person name="Barbe V."/>
            <person name="Bataille E."/>
            <person name="Glockner F.O."/>
            <person name="Amann R."/>
        </authorList>
    </citation>
    <scope>NUCLEOTIDE SEQUENCE</scope>
</reference>
<dbReference type="AlphaFoldDB" id="F4MMD0"/>
<dbReference type="InterPro" id="IPR015943">
    <property type="entry name" value="WD40/YVTN_repeat-like_dom_sf"/>
</dbReference>
<accession>F4MMD0</accession>
<organism evidence="3">
    <name type="scientific">uncultured Sphingobacteriia bacterium</name>
    <dbReference type="NCBI Taxonomy" id="246143"/>
    <lineage>
        <taxon>Bacteria</taxon>
        <taxon>Pseudomonadati</taxon>
        <taxon>Bacteroidota</taxon>
        <taxon>Sphingobacteriia</taxon>
        <taxon>environmental samples</taxon>
    </lineage>
</organism>
<evidence type="ECO:0000259" key="2">
    <source>
        <dbReference type="Pfam" id="PF21544"/>
    </source>
</evidence>
<dbReference type="Pfam" id="PF21544">
    <property type="entry name" value="PorZ_N_b_propeller"/>
    <property type="match status" value="1"/>
</dbReference>
<dbReference type="InterPro" id="IPR048954">
    <property type="entry name" value="PorZ_N"/>
</dbReference>
<dbReference type="SUPFAM" id="SSF50998">
    <property type="entry name" value="Quinoprotein alcohol dehydrogenase-like"/>
    <property type="match status" value="1"/>
</dbReference>
<keyword evidence="1" id="KW-0732">Signal</keyword>
<dbReference type="Gene3D" id="2.130.10.10">
    <property type="entry name" value="YVTN repeat-like/Quinoprotein amine dehydrogenase"/>
    <property type="match status" value="2"/>
</dbReference>
<evidence type="ECO:0000256" key="1">
    <source>
        <dbReference type="SAM" id="SignalP"/>
    </source>
</evidence>
<protein>
    <recommendedName>
        <fullName evidence="2">PorZ N-terminal beta-propeller domain-containing protein</fullName>
    </recommendedName>
</protein>
<dbReference type="InterPro" id="IPR011047">
    <property type="entry name" value="Quinoprotein_ADH-like_sf"/>
</dbReference>
<gene>
    <name evidence="3" type="ORF">S3_972_0006</name>
</gene>
<dbReference type="InterPro" id="IPR011110">
    <property type="entry name" value="Reg_prop"/>
</dbReference>
<dbReference type="EMBL" id="FQ032816">
    <property type="protein sequence ID" value="CBL87293.1"/>
    <property type="molecule type" value="Genomic_DNA"/>
</dbReference>
<sequence>MKVILSFVFCLIIVSAFSQNNTPTYTWRMHQPYESVKQIVETDKFLYVLSDLGIYSFDLSSGEIERLTKVEGFAEAEVACMAYSNVYQTLVIGYANGNIDLLKNNRIINFDIVLKNDNLIGAKDIYEIKCIENRAYFATSFGVVVLDIDKEVPVDDYQNLGQGGTSLGVSSLDILNDTLYLGTPEGLKYAPAYINSVNLKNFSSWETLTSFDSATSLEVFNSKLYFVSKNILYSQVNGNVEVVGDGLAKKYKSIVNSHNELIICRTEGIARLSTNDVLTEVGEMFMDYAITDYQNNLWFGAFYRGLIKRTPNTQYGYVRPVGPFDVTNFDMMGQGNRMWVTAGGYTTAFAPTYSDRGFYLYEDGNWFNSSKSSDALVGMTDVTNILVNPNNDEIWLGSFGRGLAQIVNQKQVARFDHTNSTIKSDPADRDIALGMALDSKGNLWVSNYGTSKALAVKKTDNTWSDYSVGTSSLGEMIVDESDQLWAIAPRTSSIGVVAMKETANGTIQRRLLTSGENNGGLPNNNVKAIAVDKDNEIWVGTEAGIAVFYNPSLVFEGGKNADAQQIVIDDGNDVGVLLGNEVVNDIKIDGANRKWIATNNGAWLVKEDGSGIILHFTSENSPLPSSLINCIGIVPNTGEVFFGTSEGIASFRGDATEASMLHKNTLVFPNPVHPQYEGPITITGLPEDATVKIADVAGRVVYELIATGGTAVWDGLDFNGNKPKTGVYLIYSANKDDEDSLVSKLLIVR</sequence>
<feature type="domain" description="PorZ N-terminal beta-propeller" evidence="2">
    <location>
        <begin position="46"/>
        <end position="206"/>
    </location>
</feature>
<dbReference type="Pfam" id="PF07494">
    <property type="entry name" value="Reg_prop"/>
    <property type="match status" value="1"/>
</dbReference>
<proteinExistence type="predicted"/>
<name>F4MMD0_9BACT</name>